<proteinExistence type="predicted"/>
<feature type="compositionally biased region" description="Basic and acidic residues" evidence="1">
    <location>
        <begin position="10"/>
        <end position="25"/>
    </location>
</feature>
<evidence type="ECO:0000256" key="1">
    <source>
        <dbReference type="SAM" id="MobiDB-lite"/>
    </source>
</evidence>
<accession>A0A1R3JDL3</accession>
<name>A0A1R3JDL3_9ROSI</name>
<dbReference type="STRING" id="93759.A0A1R3JDL3"/>
<dbReference type="OrthoDB" id="673776at2759"/>
<comment type="caution">
    <text evidence="2">The sequence shown here is derived from an EMBL/GenBank/DDBJ whole genome shotgun (WGS) entry which is preliminary data.</text>
</comment>
<reference evidence="3" key="1">
    <citation type="submission" date="2013-09" db="EMBL/GenBank/DDBJ databases">
        <title>Corchorus olitorius genome sequencing.</title>
        <authorList>
            <person name="Alam M."/>
            <person name="Haque M.S."/>
            <person name="Islam M.S."/>
            <person name="Emdad E.M."/>
            <person name="Islam M.M."/>
            <person name="Ahmed B."/>
            <person name="Halim A."/>
            <person name="Hossen Q.M.M."/>
            <person name="Hossain M.Z."/>
            <person name="Ahmed R."/>
            <person name="Khan M.M."/>
            <person name="Islam R."/>
            <person name="Rashid M.M."/>
            <person name="Khan S.A."/>
            <person name="Rahman M.S."/>
            <person name="Alam M."/>
            <person name="Yahiya A.S."/>
            <person name="Khan M.S."/>
            <person name="Azam M.S."/>
            <person name="Haque T."/>
            <person name="Lashkar M.Z.H."/>
            <person name="Akhand A.I."/>
            <person name="Morshed G."/>
            <person name="Roy S."/>
            <person name="Uddin K.S."/>
            <person name="Rabeya T."/>
            <person name="Hossain A.S."/>
            <person name="Chowdhury A."/>
            <person name="Snigdha A.R."/>
            <person name="Mortoza M.S."/>
            <person name="Matin S.A."/>
            <person name="Hoque S.M.E."/>
            <person name="Islam M.K."/>
            <person name="Roy D.K."/>
            <person name="Haider R."/>
            <person name="Moosa M.M."/>
            <person name="Elias S.M."/>
            <person name="Hasan A.M."/>
            <person name="Jahan S."/>
            <person name="Shafiuddin M."/>
            <person name="Mahmood N."/>
            <person name="Shommy N.S."/>
        </authorList>
    </citation>
    <scope>NUCLEOTIDE SEQUENCE [LARGE SCALE GENOMIC DNA]</scope>
    <source>
        <strain evidence="3">cv. O-4</strain>
    </source>
</reference>
<protein>
    <submittedName>
        <fullName evidence="2">Uncharacterized protein</fullName>
    </submittedName>
</protein>
<dbReference type="AlphaFoldDB" id="A0A1R3JDL3"/>
<dbReference type="Proteomes" id="UP000187203">
    <property type="component" value="Unassembled WGS sequence"/>
</dbReference>
<organism evidence="2 3">
    <name type="scientific">Corchorus olitorius</name>
    <dbReference type="NCBI Taxonomy" id="93759"/>
    <lineage>
        <taxon>Eukaryota</taxon>
        <taxon>Viridiplantae</taxon>
        <taxon>Streptophyta</taxon>
        <taxon>Embryophyta</taxon>
        <taxon>Tracheophyta</taxon>
        <taxon>Spermatophyta</taxon>
        <taxon>Magnoliopsida</taxon>
        <taxon>eudicotyledons</taxon>
        <taxon>Gunneridae</taxon>
        <taxon>Pentapetalae</taxon>
        <taxon>rosids</taxon>
        <taxon>malvids</taxon>
        <taxon>Malvales</taxon>
        <taxon>Malvaceae</taxon>
        <taxon>Grewioideae</taxon>
        <taxon>Apeibeae</taxon>
        <taxon>Corchorus</taxon>
    </lineage>
</organism>
<sequence>MTTEYDSESEDLHPDSEPEELHPEERLEEAIKNDNRDEFVPLMTMQFRGEFDYPHRNSRVASFVNDICLYGAVNYAAAVLEGETEKQLDLNAFYPSEDMTMLHEACHSAELVELFLRYGARTDIKSKVTERKGIYEGMIPFTLSVRKLWDHFWFTGWYPEQSIFTTIIVLCFPCLRSHLEAIRLLYRSTKEVEKEIYRFVKEAKLVDMAILLMAVREEIASPTLFQGLCDSDLRGNISLRQSVLLEIASIRNLEARSSPSVGSNEHKLVTLNTMLLLLDVFEKVGDEIESYCLQCQETDDEKVTNAQVAAKVGCLLNKAGLTYEDFPIKDVTRFRWGSSSWMSEFQEEHFTRIINKLREDRQNGQLGSGSGKNHKESEVRCLYNQHQKRAFASLAYMRGSPNCIISLRNQLPASQQSLNHKDERRRGHWKAIEDSFRFDVSPPIATKFTKIMKPLLPKFPMVKKRELFALAARAGSKYFL</sequence>
<feature type="region of interest" description="Disordered" evidence="1">
    <location>
        <begin position="1"/>
        <end position="25"/>
    </location>
</feature>
<evidence type="ECO:0000313" key="3">
    <source>
        <dbReference type="Proteomes" id="UP000187203"/>
    </source>
</evidence>
<gene>
    <name evidence="2" type="ORF">COLO4_17217</name>
</gene>
<keyword evidence="3" id="KW-1185">Reference proteome</keyword>
<evidence type="ECO:0000313" key="2">
    <source>
        <dbReference type="EMBL" id="OMO92905.1"/>
    </source>
</evidence>
<dbReference type="EMBL" id="AWUE01016320">
    <property type="protein sequence ID" value="OMO92905.1"/>
    <property type="molecule type" value="Genomic_DNA"/>
</dbReference>